<feature type="signal peptide" evidence="8">
    <location>
        <begin position="1"/>
        <end position="19"/>
    </location>
</feature>
<dbReference type="EMBL" id="BAABCV010000005">
    <property type="protein sequence ID" value="GAA4094822.1"/>
    <property type="molecule type" value="Genomic_DNA"/>
</dbReference>
<keyword evidence="8" id="KW-0732">Signal</keyword>
<reference evidence="11" key="1">
    <citation type="journal article" date="2019" name="Int. J. Syst. Evol. Microbiol.">
        <title>The Global Catalogue of Microorganisms (GCM) 10K type strain sequencing project: providing services to taxonomists for standard genome sequencing and annotation.</title>
        <authorList>
            <consortium name="The Broad Institute Genomics Platform"/>
            <consortium name="The Broad Institute Genome Sequencing Center for Infectious Disease"/>
            <person name="Wu L."/>
            <person name="Ma J."/>
        </authorList>
    </citation>
    <scope>NUCLEOTIDE SEQUENCE [LARGE SCALE GENOMIC DNA]</scope>
    <source>
        <strain evidence="11">JCM 17085</strain>
    </source>
</reference>
<evidence type="ECO:0000256" key="8">
    <source>
        <dbReference type="SAM" id="SignalP"/>
    </source>
</evidence>
<sequence>MKRYLLFLLVATFGLKASAQDDFQRTPKGTMYKLYTHNTSERIKVGDIVTFNVIQKTDKDSVLYSSYASHKPALVKVEAAGDMMDIFPLLTVNDSVLVKVPTDTIYKGHDEARPPFFPKGSSLLILLHIDKVQSFESFTAERKAAEDKLAAEEAVNAEKYIADKKLKLTTTASGLKYQIIQAGTKPKPVAGDTVYVNYVGHTLENKIFDSSYETVAKAAGLQQPGRTYEPLSFVLGTQGIIPGWQEGIALINEGTKATFVIPSKLAYGANAAGPDIPPYSTLVFDIDLVKVVHPKTKPATTVVKKPATKKKTTTKKITTTKKTAVATKKKQ</sequence>
<evidence type="ECO:0000256" key="1">
    <source>
        <dbReference type="ARBA" id="ARBA00000971"/>
    </source>
</evidence>
<comment type="catalytic activity">
    <reaction evidence="1 6">
        <text>[protein]-peptidylproline (omega=180) = [protein]-peptidylproline (omega=0)</text>
        <dbReference type="Rhea" id="RHEA:16237"/>
        <dbReference type="Rhea" id="RHEA-COMP:10747"/>
        <dbReference type="Rhea" id="RHEA-COMP:10748"/>
        <dbReference type="ChEBI" id="CHEBI:83833"/>
        <dbReference type="ChEBI" id="CHEBI:83834"/>
        <dbReference type="EC" id="5.2.1.8"/>
    </reaction>
</comment>
<dbReference type="PANTHER" id="PTHR43811">
    <property type="entry name" value="FKBP-TYPE PEPTIDYL-PROLYL CIS-TRANS ISOMERASE FKPA"/>
    <property type="match status" value="1"/>
</dbReference>
<protein>
    <recommendedName>
        <fullName evidence="3 6">peptidylprolyl isomerase</fullName>
        <ecNumber evidence="3 6">5.2.1.8</ecNumber>
    </recommendedName>
</protein>
<dbReference type="EC" id="5.2.1.8" evidence="3 6"/>
<feature type="compositionally biased region" description="Low complexity" evidence="7">
    <location>
        <begin position="315"/>
        <end position="331"/>
    </location>
</feature>
<keyword evidence="4 6" id="KW-0697">Rotamase</keyword>
<keyword evidence="11" id="KW-1185">Reference proteome</keyword>
<dbReference type="RefSeq" id="WP_345102931.1">
    <property type="nucleotide sequence ID" value="NZ_BAABCV010000005.1"/>
</dbReference>
<keyword evidence="5 6" id="KW-0413">Isomerase</keyword>
<comment type="caution">
    <text evidence="10">The sequence shown here is derived from an EMBL/GenBank/DDBJ whole genome shotgun (WGS) entry which is preliminary data.</text>
</comment>
<accession>A0ABP7WR49</accession>
<evidence type="ECO:0000259" key="9">
    <source>
        <dbReference type="PROSITE" id="PS50059"/>
    </source>
</evidence>
<name>A0ABP7WR49_9SPHI</name>
<dbReference type="InterPro" id="IPR001179">
    <property type="entry name" value="PPIase_FKBP_dom"/>
</dbReference>
<dbReference type="Proteomes" id="UP001500841">
    <property type="component" value="Unassembled WGS sequence"/>
</dbReference>
<dbReference type="SUPFAM" id="SSF54534">
    <property type="entry name" value="FKBP-like"/>
    <property type="match status" value="2"/>
</dbReference>
<feature type="chain" id="PRO_5046143963" description="peptidylprolyl isomerase" evidence="8">
    <location>
        <begin position="20"/>
        <end position="331"/>
    </location>
</feature>
<evidence type="ECO:0000256" key="6">
    <source>
        <dbReference type="PROSITE-ProRule" id="PRU00277"/>
    </source>
</evidence>
<feature type="region of interest" description="Disordered" evidence="7">
    <location>
        <begin position="302"/>
        <end position="331"/>
    </location>
</feature>
<evidence type="ECO:0000256" key="7">
    <source>
        <dbReference type="SAM" id="MobiDB-lite"/>
    </source>
</evidence>
<dbReference type="PANTHER" id="PTHR43811:SF19">
    <property type="entry name" value="39 KDA FK506-BINDING NUCLEAR PROTEIN"/>
    <property type="match status" value="1"/>
</dbReference>
<feature type="domain" description="PPIase FKBP-type" evidence="9">
    <location>
        <begin position="191"/>
        <end position="292"/>
    </location>
</feature>
<proteinExistence type="inferred from homology"/>
<evidence type="ECO:0000313" key="10">
    <source>
        <dbReference type="EMBL" id="GAA4094822.1"/>
    </source>
</evidence>
<gene>
    <name evidence="10" type="ORF">GCM10022392_17110</name>
</gene>
<dbReference type="PROSITE" id="PS50059">
    <property type="entry name" value="FKBP_PPIASE"/>
    <property type="match status" value="1"/>
</dbReference>
<evidence type="ECO:0000313" key="11">
    <source>
        <dbReference type="Proteomes" id="UP001500841"/>
    </source>
</evidence>
<evidence type="ECO:0000256" key="4">
    <source>
        <dbReference type="ARBA" id="ARBA00023110"/>
    </source>
</evidence>
<evidence type="ECO:0000256" key="3">
    <source>
        <dbReference type="ARBA" id="ARBA00013194"/>
    </source>
</evidence>
<comment type="similarity">
    <text evidence="2">Belongs to the FKBP-type PPIase family.</text>
</comment>
<dbReference type="Pfam" id="PF00254">
    <property type="entry name" value="FKBP_C"/>
    <property type="match status" value="1"/>
</dbReference>
<dbReference type="InterPro" id="IPR046357">
    <property type="entry name" value="PPIase_dom_sf"/>
</dbReference>
<evidence type="ECO:0000256" key="2">
    <source>
        <dbReference type="ARBA" id="ARBA00006577"/>
    </source>
</evidence>
<dbReference type="Gene3D" id="3.10.50.40">
    <property type="match status" value="2"/>
</dbReference>
<evidence type="ECO:0000256" key="5">
    <source>
        <dbReference type="ARBA" id="ARBA00023235"/>
    </source>
</evidence>
<organism evidence="10 11">
    <name type="scientific">Mucilaginibacter panaciglaebae</name>
    <dbReference type="NCBI Taxonomy" id="502331"/>
    <lineage>
        <taxon>Bacteria</taxon>
        <taxon>Pseudomonadati</taxon>
        <taxon>Bacteroidota</taxon>
        <taxon>Sphingobacteriia</taxon>
        <taxon>Sphingobacteriales</taxon>
        <taxon>Sphingobacteriaceae</taxon>
        <taxon>Mucilaginibacter</taxon>
    </lineage>
</organism>